<accession>A0A8T9T417</accession>
<geneLocation type="plasmid" evidence="1 2">
    <name>unnamed1</name>
</geneLocation>
<dbReference type="InterPro" id="IPR010982">
    <property type="entry name" value="Lambda_DNA-bd_dom_sf"/>
</dbReference>
<keyword evidence="1" id="KW-0614">Plasmid</keyword>
<dbReference type="EMBL" id="CP095054">
    <property type="protein sequence ID" value="UOR07703.1"/>
    <property type="molecule type" value="Genomic_DNA"/>
</dbReference>
<dbReference type="KEGG" id="haei:MUN82_21950"/>
<keyword evidence="2" id="KW-1185">Reference proteome</keyword>
<name>A0A8T9T417_9BACT</name>
<dbReference type="AlphaFoldDB" id="A0A8T9T417"/>
<protein>
    <submittedName>
        <fullName evidence="1">Uncharacterized protein</fullName>
    </submittedName>
</protein>
<evidence type="ECO:0000313" key="2">
    <source>
        <dbReference type="Proteomes" id="UP000829925"/>
    </source>
</evidence>
<dbReference type="SUPFAM" id="SSF47413">
    <property type="entry name" value="lambda repressor-like DNA-binding domains"/>
    <property type="match status" value="1"/>
</dbReference>
<proteinExistence type="predicted"/>
<dbReference type="RefSeq" id="WP_245097693.1">
    <property type="nucleotide sequence ID" value="NZ_CP095054.1"/>
</dbReference>
<reference evidence="1 2" key="1">
    <citation type="submission" date="2022-04" db="EMBL/GenBank/DDBJ databases">
        <title>Hymenobacter sp. isolated from the air.</title>
        <authorList>
            <person name="Won M."/>
            <person name="Lee C.-M."/>
            <person name="Woen H.-Y."/>
            <person name="Kwon S.-W."/>
        </authorList>
    </citation>
    <scope>NUCLEOTIDE SEQUENCE [LARGE SCALE GENOMIC DNA]</scope>
    <source>
        <strain evidence="2">5413 J-13</strain>
        <plasmid evidence="1 2">unnamed1</plasmid>
    </source>
</reference>
<organism evidence="1 2">
    <name type="scientific">Hymenobacter aerilatus</name>
    <dbReference type="NCBI Taxonomy" id="2932251"/>
    <lineage>
        <taxon>Bacteria</taxon>
        <taxon>Pseudomonadati</taxon>
        <taxon>Bacteroidota</taxon>
        <taxon>Cytophagia</taxon>
        <taxon>Cytophagales</taxon>
        <taxon>Hymenobacteraceae</taxon>
        <taxon>Hymenobacter</taxon>
    </lineage>
</organism>
<sequence length="125" mass="13787">MQNMLYQVDTALLASLVRTKRATQTLREAAEEITQTIGQVSVGTLLRVEQQRVPDLPVFLHFCNWLDVSPARLLYCAAAPVAAPAETTAATVARLLRSDRRLEPAMANVLAIMVEATYTHLATHE</sequence>
<dbReference type="Proteomes" id="UP000829925">
    <property type="component" value="Plasmid unnamed1"/>
</dbReference>
<evidence type="ECO:0000313" key="1">
    <source>
        <dbReference type="EMBL" id="UOR07703.1"/>
    </source>
</evidence>
<gene>
    <name evidence="1" type="ORF">MUN82_21950</name>
</gene>
<dbReference type="GO" id="GO:0003677">
    <property type="term" value="F:DNA binding"/>
    <property type="evidence" value="ECO:0007669"/>
    <property type="project" value="InterPro"/>
</dbReference>